<dbReference type="EMBL" id="CP064787">
    <property type="protein sequence ID" value="QSG05861.1"/>
    <property type="molecule type" value="Genomic_DNA"/>
</dbReference>
<evidence type="ECO:0000313" key="2">
    <source>
        <dbReference type="Proteomes" id="UP000663525"/>
    </source>
</evidence>
<organism evidence="1 2">
    <name type="scientific">Halapricum desulfuricans</name>
    <dbReference type="NCBI Taxonomy" id="2841257"/>
    <lineage>
        <taxon>Archaea</taxon>
        <taxon>Methanobacteriati</taxon>
        <taxon>Methanobacteriota</taxon>
        <taxon>Stenosarchaea group</taxon>
        <taxon>Halobacteria</taxon>
        <taxon>Halobacteriales</taxon>
        <taxon>Haloarculaceae</taxon>
        <taxon>Halapricum</taxon>
    </lineage>
</organism>
<protein>
    <submittedName>
        <fullName evidence="1">Uncharacterized protein</fullName>
    </submittedName>
</protein>
<evidence type="ECO:0000313" key="1">
    <source>
        <dbReference type="EMBL" id="QSG05861.1"/>
    </source>
</evidence>
<proteinExistence type="predicted"/>
<sequence length="129" mass="14704">MGFTIAGTDDERERRVPLPCGCEQLDSACPFQIVVTDHTVESPAVESVERGRRVRLDDRRRVERRPEPCRRRPFGDQQNRMLVPRSVGVLDGRTTTSVRLNVSIVLESTESRSATITRYLTGDRQHPDK</sequence>
<gene>
    <name evidence="1" type="ORF">HSR121_1519</name>
</gene>
<dbReference type="AlphaFoldDB" id="A0A897N016"/>
<name>A0A897N016_9EURY</name>
<reference evidence="1" key="1">
    <citation type="submission" date="2020-11" db="EMBL/GenBank/DDBJ databases">
        <title>Carbohydrate-dependent, anaerobic sulfur respiration: A novel catabolism in halophilic archaea.</title>
        <authorList>
            <person name="Sorokin D.Y."/>
            <person name="Messina E."/>
            <person name="Smedile F."/>
            <person name="La Cono V."/>
            <person name="Hallsworth J.E."/>
            <person name="Yakimov M.M."/>
        </authorList>
    </citation>
    <scope>NUCLEOTIDE SEQUENCE</scope>
    <source>
        <strain evidence="1">HSR12-1</strain>
    </source>
</reference>
<accession>A0A897N016</accession>
<dbReference type="Proteomes" id="UP000663525">
    <property type="component" value="Chromosome"/>
</dbReference>